<evidence type="ECO:0000256" key="1">
    <source>
        <dbReference type="SAM" id="Phobius"/>
    </source>
</evidence>
<evidence type="ECO:0000313" key="2">
    <source>
        <dbReference type="EMBL" id="KAG7431534.1"/>
    </source>
</evidence>
<keyword evidence="1" id="KW-0812">Transmembrane</keyword>
<organism evidence="2 3">
    <name type="scientific">Fusarium oxysporum f. sp. raphani</name>
    <dbReference type="NCBI Taxonomy" id="96318"/>
    <lineage>
        <taxon>Eukaryota</taxon>
        <taxon>Fungi</taxon>
        <taxon>Dikarya</taxon>
        <taxon>Ascomycota</taxon>
        <taxon>Pezizomycotina</taxon>
        <taxon>Sordariomycetes</taxon>
        <taxon>Hypocreomycetidae</taxon>
        <taxon>Hypocreales</taxon>
        <taxon>Nectriaceae</taxon>
        <taxon>Fusarium</taxon>
        <taxon>Fusarium oxysporum species complex</taxon>
    </lineage>
</organism>
<comment type="caution">
    <text evidence="2">The sequence shown here is derived from an EMBL/GenBank/DDBJ whole genome shotgun (WGS) entry which is preliminary data.</text>
</comment>
<dbReference type="Proteomes" id="UP000693942">
    <property type="component" value="Unassembled WGS sequence"/>
</dbReference>
<reference evidence="2" key="1">
    <citation type="submission" date="2021-04" db="EMBL/GenBank/DDBJ databases">
        <title>First draft genome resource for Brassicaceae pathogens Fusarium oxysporum f. sp. raphani and Fusarium oxysporum f. sp. rapae.</title>
        <authorList>
            <person name="Asai S."/>
        </authorList>
    </citation>
    <scope>NUCLEOTIDE SEQUENCE</scope>
    <source>
        <strain evidence="2">Tf1262</strain>
    </source>
</reference>
<keyword evidence="1" id="KW-0472">Membrane</keyword>
<evidence type="ECO:0000313" key="3">
    <source>
        <dbReference type="Proteomes" id="UP000693942"/>
    </source>
</evidence>
<name>A0A8J5PV90_FUSOX</name>
<keyword evidence="1" id="KW-1133">Transmembrane helix</keyword>
<accession>A0A8J5PV90</accession>
<protein>
    <submittedName>
        <fullName evidence="2">Uncharacterized protein</fullName>
    </submittedName>
</protein>
<dbReference type="EMBL" id="JAELUR010000005">
    <property type="protein sequence ID" value="KAG7431534.1"/>
    <property type="molecule type" value="Genomic_DNA"/>
</dbReference>
<gene>
    <name evidence="2" type="ORF">Forpi1262_v007158</name>
</gene>
<dbReference type="AlphaFoldDB" id="A0A8J5PV90"/>
<feature type="transmembrane region" description="Helical" evidence="1">
    <location>
        <begin position="310"/>
        <end position="334"/>
    </location>
</feature>
<proteinExistence type="predicted"/>
<sequence>MALELSSISVDGHGLVRALWPEVPKQDFPDQTYARLISYVESELRMLISSKGSSSTDFHDELNILSILKEEKDSPRHVVLEVVRVRCGIQDEAQCRALIELAARIWLTINIDSFGIATIGYASPPPAKVTWNDKEMSLRTLVQNQFPISVTDYQSGEQIPLSLTMMELCSRSKYSVRWTHNLLEHLTIREERGSGVILVYEHIICLLNHRKYPDHSAIPEAIVEEALDTFVVLFPLEDKRTKRFLKREKREFYSVGYGGRGCKRQLQLDHYQYWRKSMAQMGGIMANPPRGWRQAILDTERRNFEQVSTIWFGAIATVLTVVALVFGVLSTLLAMSANRLAAEANSLANESLNIGREANKLARDAYELDRRQACLEPNATENLPDFCP</sequence>